<keyword evidence="4" id="KW-0732">Signal</keyword>
<dbReference type="Proteomes" id="UP001157034">
    <property type="component" value="Unassembled WGS sequence"/>
</dbReference>
<comment type="caution">
    <text evidence="6">The sequence shown here is derived from an EMBL/GenBank/DDBJ whole genome shotgun (WGS) entry which is preliminary data.</text>
</comment>
<evidence type="ECO:0000256" key="2">
    <source>
        <dbReference type="ARBA" id="ARBA00005695"/>
    </source>
</evidence>
<evidence type="ECO:0000313" key="7">
    <source>
        <dbReference type="Proteomes" id="UP001157034"/>
    </source>
</evidence>
<accession>A0ABQ6K1X1</accession>
<dbReference type="Gene3D" id="3.10.105.10">
    <property type="entry name" value="Dipeptide-binding Protein, Domain 3"/>
    <property type="match status" value="1"/>
</dbReference>
<evidence type="ECO:0000256" key="1">
    <source>
        <dbReference type="ARBA" id="ARBA00004196"/>
    </source>
</evidence>
<comment type="subcellular location">
    <subcellularLocation>
        <location evidence="1">Cell envelope</location>
    </subcellularLocation>
</comment>
<evidence type="ECO:0000256" key="4">
    <source>
        <dbReference type="ARBA" id="ARBA00022729"/>
    </source>
</evidence>
<dbReference type="EMBL" id="BSVB01000001">
    <property type="protein sequence ID" value="GMA93588.1"/>
    <property type="molecule type" value="Genomic_DNA"/>
</dbReference>
<dbReference type="SUPFAM" id="SSF53850">
    <property type="entry name" value="Periplasmic binding protein-like II"/>
    <property type="match status" value="1"/>
</dbReference>
<keyword evidence="3" id="KW-0813">Transport</keyword>
<gene>
    <name evidence="6" type="ORF">GCM10025881_04120</name>
</gene>
<dbReference type="PANTHER" id="PTHR30290:SF10">
    <property type="entry name" value="PERIPLASMIC OLIGOPEPTIDE-BINDING PROTEIN-RELATED"/>
    <property type="match status" value="1"/>
</dbReference>
<keyword evidence="7" id="KW-1185">Reference proteome</keyword>
<dbReference type="Pfam" id="PF00496">
    <property type="entry name" value="SBP_bac_5"/>
    <property type="match status" value="1"/>
</dbReference>
<comment type="similarity">
    <text evidence="2">Belongs to the bacterial solute-binding protein 5 family.</text>
</comment>
<feature type="domain" description="Solute-binding protein family 5" evidence="5">
    <location>
        <begin position="4"/>
        <end position="141"/>
    </location>
</feature>
<protein>
    <recommendedName>
        <fullName evidence="5">Solute-binding protein family 5 domain-containing protein</fullName>
    </recommendedName>
</protein>
<sequence>MADLVDRRALALTIDHGATAPLYGFIPDGLPGADPVLRSITGDGHGQPDITAAEAELDQADVARPLTLTLTLVPELNPPGTLAEYRALAAQLELGGLFQVDIDEVDAADFAAKRPKAAFQAYPGSWSPDGTDPATYRMPYQLGDAQLGSHYATPSALELLAAPITRADPAKRSADVRMIQRRLADDMPVVPLVQSAQLAVTADGVTGVRFDGSFTLRFGSLRMP</sequence>
<evidence type="ECO:0000259" key="5">
    <source>
        <dbReference type="Pfam" id="PF00496"/>
    </source>
</evidence>
<reference evidence="7" key="1">
    <citation type="journal article" date="2019" name="Int. J. Syst. Evol. Microbiol.">
        <title>The Global Catalogue of Microorganisms (GCM) 10K type strain sequencing project: providing services to taxonomists for standard genome sequencing and annotation.</title>
        <authorList>
            <consortium name="The Broad Institute Genomics Platform"/>
            <consortium name="The Broad Institute Genome Sequencing Center for Infectious Disease"/>
            <person name="Wu L."/>
            <person name="Ma J."/>
        </authorList>
    </citation>
    <scope>NUCLEOTIDE SEQUENCE [LARGE SCALE GENOMIC DNA]</scope>
    <source>
        <strain evidence="7">NBRC 108894</strain>
    </source>
</reference>
<dbReference type="InterPro" id="IPR039424">
    <property type="entry name" value="SBP_5"/>
</dbReference>
<evidence type="ECO:0000313" key="6">
    <source>
        <dbReference type="EMBL" id="GMA93588.1"/>
    </source>
</evidence>
<evidence type="ECO:0000256" key="3">
    <source>
        <dbReference type="ARBA" id="ARBA00022448"/>
    </source>
</evidence>
<name>A0ABQ6K1X1_9MICO</name>
<proteinExistence type="inferred from homology"/>
<dbReference type="PANTHER" id="PTHR30290">
    <property type="entry name" value="PERIPLASMIC BINDING COMPONENT OF ABC TRANSPORTER"/>
    <property type="match status" value="1"/>
</dbReference>
<dbReference type="InterPro" id="IPR000914">
    <property type="entry name" value="SBP_5_dom"/>
</dbReference>
<organism evidence="6 7">
    <name type="scientific">Pseudolysinimonas kribbensis</name>
    <dbReference type="NCBI Taxonomy" id="433641"/>
    <lineage>
        <taxon>Bacteria</taxon>
        <taxon>Bacillati</taxon>
        <taxon>Actinomycetota</taxon>
        <taxon>Actinomycetes</taxon>
        <taxon>Micrococcales</taxon>
        <taxon>Microbacteriaceae</taxon>
        <taxon>Pseudolysinimonas</taxon>
    </lineage>
</organism>